<feature type="transmembrane region" description="Helical" evidence="2">
    <location>
        <begin position="28"/>
        <end position="50"/>
    </location>
</feature>
<feature type="transmembrane region" description="Helical" evidence="2">
    <location>
        <begin position="92"/>
        <end position="110"/>
    </location>
</feature>
<proteinExistence type="predicted"/>
<feature type="transmembrane region" description="Helical" evidence="2">
    <location>
        <begin position="116"/>
        <end position="136"/>
    </location>
</feature>
<reference evidence="3" key="1">
    <citation type="journal article" date="2015" name="Nature">
        <title>Complex archaea that bridge the gap between prokaryotes and eukaryotes.</title>
        <authorList>
            <person name="Spang A."/>
            <person name="Saw J.H."/>
            <person name="Jorgensen S.L."/>
            <person name="Zaremba-Niedzwiedzka K."/>
            <person name="Martijn J."/>
            <person name="Lind A.E."/>
            <person name="van Eijk R."/>
            <person name="Schleper C."/>
            <person name="Guy L."/>
            <person name="Ettema T.J."/>
        </authorList>
    </citation>
    <scope>NUCLEOTIDE SEQUENCE</scope>
</reference>
<feature type="transmembrane region" description="Helical" evidence="2">
    <location>
        <begin position="62"/>
        <end position="85"/>
    </location>
</feature>
<protein>
    <submittedName>
        <fullName evidence="3">Uncharacterized protein</fullName>
    </submittedName>
</protein>
<sequence length="283" mass="31971">MIRQNIETRIANRAKSIFSSLGAIINDFYLEAGIYFVGGFNASLVAWGIYTDLLVNGQPLPYAITIAIVAFIAVEGLAVYLVGAAARANSRLLWFFSIVFAVFFTFAHYIEMTDQGVISEYVKLAIPFFVVIGYWAKTLKADIENNHAQTTQQRDEELARKHHLEDEELARSQKLEDEDRADNRETDRKRADNKHELKLASLSETAGTQPENSNWKNDQNTGNGVLPEINSGRKLDRADILERLPGFISDGYSNVEIGKMVGRNERTIRNYRHQLNDRPEGAE</sequence>
<gene>
    <name evidence="3" type="ORF">LCGC14_0561970</name>
</gene>
<comment type="caution">
    <text evidence="3">The sequence shown here is derived from an EMBL/GenBank/DDBJ whole genome shotgun (WGS) entry which is preliminary data.</text>
</comment>
<feature type="compositionally biased region" description="Basic and acidic residues" evidence="1">
    <location>
        <begin position="169"/>
        <end position="198"/>
    </location>
</feature>
<keyword evidence="2" id="KW-1133">Transmembrane helix</keyword>
<evidence type="ECO:0000256" key="1">
    <source>
        <dbReference type="SAM" id="MobiDB-lite"/>
    </source>
</evidence>
<keyword evidence="2" id="KW-0812">Transmembrane</keyword>
<name>A0A0F9RLR3_9ZZZZ</name>
<feature type="compositionally biased region" description="Polar residues" evidence="1">
    <location>
        <begin position="202"/>
        <end position="223"/>
    </location>
</feature>
<dbReference type="AlphaFoldDB" id="A0A0F9RLR3"/>
<organism evidence="3">
    <name type="scientific">marine sediment metagenome</name>
    <dbReference type="NCBI Taxonomy" id="412755"/>
    <lineage>
        <taxon>unclassified sequences</taxon>
        <taxon>metagenomes</taxon>
        <taxon>ecological metagenomes</taxon>
    </lineage>
</organism>
<evidence type="ECO:0000256" key="2">
    <source>
        <dbReference type="SAM" id="Phobius"/>
    </source>
</evidence>
<accession>A0A0F9RLR3</accession>
<evidence type="ECO:0000313" key="3">
    <source>
        <dbReference type="EMBL" id="KKN57485.1"/>
    </source>
</evidence>
<feature type="region of interest" description="Disordered" evidence="1">
    <location>
        <begin position="169"/>
        <end position="230"/>
    </location>
</feature>
<keyword evidence="2" id="KW-0472">Membrane</keyword>
<dbReference type="EMBL" id="LAZR01000801">
    <property type="protein sequence ID" value="KKN57485.1"/>
    <property type="molecule type" value="Genomic_DNA"/>
</dbReference>